<dbReference type="CDD" id="cd00130">
    <property type="entry name" value="PAS"/>
    <property type="match status" value="1"/>
</dbReference>
<feature type="domain" description="PAS" evidence="13">
    <location>
        <begin position="343"/>
        <end position="396"/>
    </location>
</feature>
<evidence type="ECO:0000256" key="8">
    <source>
        <dbReference type="ARBA" id="ARBA00022989"/>
    </source>
</evidence>
<evidence type="ECO:0000259" key="12">
    <source>
        <dbReference type="PROSITE" id="PS50109"/>
    </source>
</evidence>
<dbReference type="CDD" id="cd00082">
    <property type="entry name" value="HisKA"/>
    <property type="match status" value="1"/>
</dbReference>
<dbReference type="GO" id="GO:0016020">
    <property type="term" value="C:membrane"/>
    <property type="evidence" value="ECO:0007669"/>
    <property type="project" value="UniProtKB-SubCell"/>
</dbReference>
<evidence type="ECO:0000256" key="9">
    <source>
        <dbReference type="ARBA" id="ARBA00023012"/>
    </source>
</evidence>
<keyword evidence="4" id="KW-0597">Phosphoprotein</keyword>
<dbReference type="PANTHER" id="PTHR43711">
    <property type="entry name" value="TWO-COMPONENT HISTIDINE KINASE"/>
    <property type="match status" value="1"/>
</dbReference>
<dbReference type="Pfam" id="PF13426">
    <property type="entry name" value="PAS_9"/>
    <property type="match status" value="1"/>
</dbReference>
<keyword evidence="5" id="KW-0808">Transferase</keyword>
<comment type="subcellular location">
    <subcellularLocation>
        <location evidence="2">Membrane</location>
    </subcellularLocation>
</comment>
<name>A0A8J3GWY9_9RHOB</name>
<organism evidence="16 17">
    <name type="scientific">Seohaeicola zhoushanensis</name>
    <dbReference type="NCBI Taxonomy" id="1569283"/>
    <lineage>
        <taxon>Bacteria</taxon>
        <taxon>Pseudomonadati</taxon>
        <taxon>Pseudomonadota</taxon>
        <taxon>Alphaproteobacteria</taxon>
        <taxon>Rhodobacterales</taxon>
        <taxon>Roseobacteraceae</taxon>
        <taxon>Seohaeicola</taxon>
    </lineage>
</organism>
<comment type="caution">
    <text evidence="16">The sequence shown here is derived from an EMBL/GenBank/DDBJ whole genome shotgun (WGS) entry which is preliminary data.</text>
</comment>
<feature type="domain" description="PAS" evidence="13">
    <location>
        <begin position="587"/>
        <end position="658"/>
    </location>
</feature>
<dbReference type="InterPro" id="IPR050736">
    <property type="entry name" value="Sensor_HK_Regulatory"/>
</dbReference>
<dbReference type="InterPro" id="IPR000700">
    <property type="entry name" value="PAS-assoc_C"/>
</dbReference>
<dbReference type="GO" id="GO:0000155">
    <property type="term" value="F:phosphorelay sensor kinase activity"/>
    <property type="evidence" value="ECO:0007669"/>
    <property type="project" value="InterPro"/>
</dbReference>
<feature type="domain" description="CHASE" evidence="15">
    <location>
        <begin position="70"/>
        <end position="285"/>
    </location>
</feature>
<evidence type="ECO:0000256" key="2">
    <source>
        <dbReference type="ARBA" id="ARBA00004370"/>
    </source>
</evidence>
<dbReference type="InterPro" id="IPR035965">
    <property type="entry name" value="PAS-like_dom_sf"/>
</dbReference>
<evidence type="ECO:0000256" key="5">
    <source>
        <dbReference type="ARBA" id="ARBA00022679"/>
    </source>
</evidence>
<dbReference type="InterPro" id="IPR013655">
    <property type="entry name" value="PAS_fold_3"/>
</dbReference>
<dbReference type="Pfam" id="PF02518">
    <property type="entry name" value="HATPase_c"/>
    <property type="match status" value="1"/>
</dbReference>
<dbReference type="Proteomes" id="UP000626220">
    <property type="component" value="Unassembled WGS sequence"/>
</dbReference>
<dbReference type="InterPro" id="IPR006189">
    <property type="entry name" value="CHASE_dom"/>
</dbReference>
<dbReference type="PROSITE" id="PS50112">
    <property type="entry name" value="PAS"/>
    <property type="match status" value="2"/>
</dbReference>
<accession>A0A8J3GWY9</accession>
<dbReference type="Pfam" id="PF08447">
    <property type="entry name" value="PAS_3"/>
    <property type="match status" value="1"/>
</dbReference>
<evidence type="ECO:0000313" key="16">
    <source>
        <dbReference type="EMBL" id="GHF47830.1"/>
    </source>
</evidence>
<evidence type="ECO:0000259" key="15">
    <source>
        <dbReference type="PROSITE" id="PS50839"/>
    </source>
</evidence>
<keyword evidence="8 11" id="KW-1133">Transmembrane helix</keyword>
<dbReference type="SMART" id="SM00091">
    <property type="entry name" value="PAS"/>
    <property type="match status" value="3"/>
</dbReference>
<evidence type="ECO:0000259" key="14">
    <source>
        <dbReference type="PROSITE" id="PS50113"/>
    </source>
</evidence>
<dbReference type="SMART" id="SM00086">
    <property type="entry name" value="PAC"/>
    <property type="match status" value="2"/>
</dbReference>
<dbReference type="Pfam" id="PF13188">
    <property type="entry name" value="PAS_8"/>
    <property type="match status" value="1"/>
</dbReference>
<feature type="domain" description="Histidine kinase" evidence="12">
    <location>
        <begin position="718"/>
        <end position="937"/>
    </location>
</feature>
<evidence type="ECO:0000256" key="3">
    <source>
        <dbReference type="ARBA" id="ARBA00012438"/>
    </source>
</evidence>
<reference evidence="16" key="2">
    <citation type="submission" date="2020-09" db="EMBL/GenBank/DDBJ databases">
        <authorList>
            <person name="Sun Q."/>
            <person name="Kim S."/>
        </authorList>
    </citation>
    <scope>NUCLEOTIDE SEQUENCE</scope>
    <source>
        <strain evidence="16">KCTC 42650</strain>
    </source>
</reference>
<sequence>MVFRFRSVRYALIAVCLGLTTLSYWVVDNIARTRSLDAFETITADSMSTLVERLSAYRQSLNGLSGLFAASHRVTQDEIDAYVSQIDMAANMPEVNGLGLIVSVQRAELPGFMAEARADGVPEFTIHPASDADTLFVVKYIAPRSDNTALPGLDIGFDRGWRASAIAARDTGLTQMTPLGQFTPDDKAEAGFLLLRPIYAPRASTVTAAERQAALIGWAFAPLISARFLEDFASLRTQLFEIQLFDGKGTNTGDLIYSSVANPDASTAFSKTAEIEVFGRIWTIHWQSTPEFDAAQPWRAPYVVLAIGLSLTLLIGLIFRMMARSERRVRSQVREKTRALRTREEEYRSVFENAHIGILTLDGAAVILRANETAIEGLGGQRDRIIGHPVEDILPEIDIALNGGKCFGPPPAPGMDERIFDYRQSQWRDVNGELRRTILLLDITEQEEHVAQIKETEKRWNLALKGAQIGVFDLDVTTGKSVVSDSWRRIMDVELEPDDFNPQSVFIDRVHPDDYKRLRASDDACLRGETVRSSCHYRVRFGEDEWRWMHSDGTVVDWDSNGRALRFVGAQTDVTEQMIAQNALALSEERFRLVFFHAPVGKAIAEGKYYFTAVNEAMCKFLGYTEEELLTKIRLRDVLDCEDLADIYNEIDLRREAGESSMQAEKQFILRDGTRGWGLISISWTMDESLGDLLFIVQINDISEIKEMERTKSEFVSTISHELRTPLTSIRGSLELMASAELAEFPDKRKRLLDIARQNSDRLLRLINDVLDLERIESRRFEFAHYDEDADELLTESCEINSPFAVKLNVSLEIAQLTGGATVSVDRNRFGQVMTNLISNACKFSDPAGTVRIGAEIEGGFVRFWVNNRGPGIPDSFRARVFTPFSQADGTDTRRVGGTGLGLNIAKQIVERMGGTIGFTSVVNEETTFWFTCPLSEEATADQRQVAG</sequence>
<dbReference type="InterPro" id="IPR036890">
    <property type="entry name" value="HATPase_C_sf"/>
</dbReference>
<evidence type="ECO:0000256" key="10">
    <source>
        <dbReference type="ARBA" id="ARBA00023136"/>
    </source>
</evidence>
<evidence type="ECO:0000313" key="17">
    <source>
        <dbReference type="Proteomes" id="UP000626220"/>
    </source>
</evidence>
<feature type="transmembrane region" description="Helical" evidence="11">
    <location>
        <begin position="7"/>
        <end position="27"/>
    </location>
</feature>
<dbReference type="InterPro" id="IPR005467">
    <property type="entry name" value="His_kinase_dom"/>
</dbReference>
<dbReference type="PROSITE" id="PS50839">
    <property type="entry name" value="CHASE"/>
    <property type="match status" value="1"/>
</dbReference>
<dbReference type="SMART" id="SM00387">
    <property type="entry name" value="HATPase_c"/>
    <property type="match status" value="1"/>
</dbReference>
<keyword evidence="17" id="KW-1185">Reference proteome</keyword>
<protein>
    <recommendedName>
        <fullName evidence="3">histidine kinase</fullName>
        <ecNumber evidence="3">2.7.13.3</ecNumber>
    </recommendedName>
</protein>
<keyword evidence="9" id="KW-0902">Two-component regulatory system</keyword>
<dbReference type="Gene3D" id="1.10.287.130">
    <property type="match status" value="1"/>
</dbReference>
<dbReference type="PANTHER" id="PTHR43711:SF1">
    <property type="entry name" value="HISTIDINE KINASE 1"/>
    <property type="match status" value="1"/>
</dbReference>
<reference evidence="16" key="1">
    <citation type="journal article" date="2014" name="Int. J. Syst. Evol. Microbiol.">
        <title>Complete genome sequence of Corynebacterium casei LMG S-19264T (=DSM 44701T), isolated from a smear-ripened cheese.</title>
        <authorList>
            <consortium name="US DOE Joint Genome Institute (JGI-PGF)"/>
            <person name="Walter F."/>
            <person name="Albersmeier A."/>
            <person name="Kalinowski J."/>
            <person name="Ruckert C."/>
        </authorList>
    </citation>
    <scope>NUCLEOTIDE SEQUENCE</scope>
    <source>
        <strain evidence="16">KCTC 42650</strain>
    </source>
</reference>
<dbReference type="InterPro" id="IPR001610">
    <property type="entry name" value="PAC"/>
</dbReference>
<keyword evidence="7" id="KW-0418">Kinase</keyword>
<dbReference type="InterPro" id="IPR036097">
    <property type="entry name" value="HisK_dim/P_sf"/>
</dbReference>
<dbReference type="InterPro" id="IPR042240">
    <property type="entry name" value="CHASE_sf"/>
</dbReference>
<dbReference type="InterPro" id="IPR003661">
    <property type="entry name" value="HisK_dim/P_dom"/>
</dbReference>
<keyword evidence="6 11" id="KW-0812">Transmembrane</keyword>
<dbReference type="SUPFAM" id="SSF47384">
    <property type="entry name" value="Homodimeric domain of signal transducing histidine kinase"/>
    <property type="match status" value="1"/>
</dbReference>
<dbReference type="PROSITE" id="PS50113">
    <property type="entry name" value="PAC"/>
    <property type="match status" value="1"/>
</dbReference>
<dbReference type="PRINTS" id="PR00344">
    <property type="entry name" value="BCTRLSENSOR"/>
</dbReference>
<dbReference type="EMBL" id="BNCJ01000004">
    <property type="protein sequence ID" value="GHF47830.1"/>
    <property type="molecule type" value="Genomic_DNA"/>
</dbReference>
<dbReference type="Gene3D" id="3.30.565.10">
    <property type="entry name" value="Histidine kinase-like ATPase, C-terminal domain"/>
    <property type="match status" value="1"/>
</dbReference>
<evidence type="ECO:0000256" key="6">
    <source>
        <dbReference type="ARBA" id="ARBA00022692"/>
    </source>
</evidence>
<dbReference type="Pfam" id="PF00512">
    <property type="entry name" value="HisKA"/>
    <property type="match status" value="1"/>
</dbReference>
<dbReference type="SUPFAM" id="SSF55785">
    <property type="entry name" value="PYP-like sensor domain (PAS domain)"/>
    <property type="match status" value="3"/>
</dbReference>
<gene>
    <name evidence="16" type="ORF">GCM10017056_19160</name>
</gene>
<dbReference type="NCBIfam" id="TIGR00229">
    <property type="entry name" value="sensory_box"/>
    <property type="match status" value="2"/>
</dbReference>
<dbReference type="InterPro" id="IPR003594">
    <property type="entry name" value="HATPase_dom"/>
</dbReference>
<dbReference type="Pfam" id="PF03924">
    <property type="entry name" value="CHASE"/>
    <property type="match status" value="1"/>
</dbReference>
<evidence type="ECO:0000256" key="1">
    <source>
        <dbReference type="ARBA" id="ARBA00000085"/>
    </source>
</evidence>
<dbReference type="FunFam" id="1.10.287.130:FF:000001">
    <property type="entry name" value="Two-component sensor histidine kinase"/>
    <property type="match status" value="1"/>
</dbReference>
<evidence type="ECO:0000256" key="7">
    <source>
        <dbReference type="ARBA" id="ARBA00022777"/>
    </source>
</evidence>
<dbReference type="PROSITE" id="PS50109">
    <property type="entry name" value="HIS_KIN"/>
    <property type="match status" value="1"/>
</dbReference>
<dbReference type="InterPro" id="IPR004358">
    <property type="entry name" value="Sig_transdc_His_kin-like_C"/>
</dbReference>
<dbReference type="SMART" id="SM01079">
    <property type="entry name" value="CHASE"/>
    <property type="match status" value="1"/>
</dbReference>
<feature type="transmembrane region" description="Helical" evidence="11">
    <location>
        <begin position="302"/>
        <end position="322"/>
    </location>
</feature>
<evidence type="ECO:0000256" key="11">
    <source>
        <dbReference type="SAM" id="Phobius"/>
    </source>
</evidence>
<dbReference type="SUPFAM" id="SSF55874">
    <property type="entry name" value="ATPase domain of HSP90 chaperone/DNA topoisomerase II/histidine kinase"/>
    <property type="match status" value="1"/>
</dbReference>
<keyword evidence="10 11" id="KW-0472">Membrane</keyword>
<evidence type="ECO:0000259" key="13">
    <source>
        <dbReference type="PROSITE" id="PS50112"/>
    </source>
</evidence>
<feature type="domain" description="PAC" evidence="14">
    <location>
        <begin position="662"/>
        <end position="714"/>
    </location>
</feature>
<comment type="catalytic activity">
    <reaction evidence="1">
        <text>ATP + protein L-histidine = ADP + protein N-phospho-L-histidine.</text>
        <dbReference type="EC" id="2.7.13.3"/>
    </reaction>
</comment>
<dbReference type="Gene3D" id="3.30.450.20">
    <property type="entry name" value="PAS domain"/>
    <property type="match status" value="3"/>
</dbReference>
<dbReference type="AlphaFoldDB" id="A0A8J3GWY9"/>
<dbReference type="SMART" id="SM00388">
    <property type="entry name" value="HisKA"/>
    <property type="match status" value="1"/>
</dbReference>
<proteinExistence type="predicted"/>
<dbReference type="Gene3D" id="3.30.450.350">
    <property type="entry name" value="CHASE domain"/>
    <property type="match status" value="1"/>
</dbReference>
<evidence type="ECO:0000256" key="4">
    <source>
        <dbReference type="ARBA" id="ARBA00022553"/>
    </source>
</evidence>
<dbReference type="EC" id="2.7.13.3" evidence="3"/>
<dbReference type="InterPro" id="IPR000014">
    <property type="entry name" value="PAS"/>
</dbReference>